<evidence type="ECO:0000256" key="3">
    <source>
        <dbReference type="ARBA" id="ARBA00022968"/>
    </source>
</evidence>
<proteinExistence type="predicted"/>
<dbReference type="PROSITE" id="PS00194">
    <property type="entry name" value="THIOREDOXIN_1"/>
    <property type="match status" value="1"/>
</dbReference>
<organism evidence="8 9">
    <name type="scientific">Tumebacillus amylolyticus</name>
    <dbReference type="NCBI Taxonomy" id="2801339"/>
    <lineage>
        <taxon>Bacteria</taxon>
        <taxon>Bacillati</taxon>
        <taxon>Bacillota</taxon>
        <taxon>Bacilli</taxon>
        <taxon>Bacillales</taxon>
        <taxon>Alicyclobacillaceae</taxon>
        <taxon>Tumebacillus</taxon>
    </lineage>
</organism>
<feature type="domain" description="Thioredoxin" evidence="7">
    <location>
        <begin position="49"/>
        <end position="187"/>
    </location>
</feature>
<evidence type="ECO:0000259" key="7">
    <source>
        <dbReference type="PROSITE" id="PS51352"/>
    </source>
</evidence>
<evidence type="ECO:0000313" key="9">
    <source>
        <dbReference type="Proteomes" id="UP000602284"/>
    </source>
</evidence>
<keyword evidence="6" id="KW-0732">Signal</keyword>
<dbReference type="InterPro" id="IPR000866">
    <property type="entry name" value="AhpC/TSA"/>
</dbReference>
<comment type="subcellular location">
    <subcellularLocation>
        <location evidence="1">Cell envelope</location>
    </subcellularLocation>
</comment>
<keyword evidence="5" id="KW-0676">Redox-active center</keyword>
<dbReference type="InterPro" id="IPR050553">
    <property type="entry name" value="Thioredoxin_ResA/DsbE_sf"/>
</dbReference>
<dbReference type="PROSITE" id="PS51257">
    <property type="entry name" value="PROKAR_LIPOPROTEIN"/>
    <property type="match status" value="1"/>
</dbReference>
<evidence type="ECO:0000256" key="4">
    <source>
        <dbReference type="ARBA" id="ARBA00023157"/>
    </source>
</evidence>
<accession>A0ABS1JBF3</accession>
<feature type="chain" id="PRO_5046935840" evidence="6">
    <location>
        <begin position="30"/>
        <end position="187"/>
    </location>
</feature>
<dbReference type="InterPro" id="IPR036249">
    <property type="entry name" value="Thioredoxin-like_sf"/>
</dbReference>
<dbReference type="PANTHER" id="PTHR42852:SF6">
    <property type="entry name" value="THIOL:DISULFIDE INTERCHANGE PROTEIN DSBE"/>
    <property type="match status" value="1"/>
</dbReference>
<dbReference type="CDD" id="cd02966">
    <property type="entry name" value="TlpA_like_family"/>
    <property type="match status" value="1"/>
</dbReference>
<keyword evidence="4" id="KW-1015">Disulfide bond</keyword>
<evidence type="ECO:0000313" key="8">
    <source>
        <dbReference type="EMBL" id="MBL0387593.1"/>
    </source>
</evidence>
<keyword evidence="9" id="KW-1185">Reference proteome</keyword>
<keyword evidence="2" id="KW-0201">Cytochrome c-type biogenesis</keyword>
<evidence type="ECO:0000256" key="6">
    <source>
        <dbReference type="SAM" id="SignalP"/>
    </source>
</evidence>
<evidence type="ECO:0000256" key="5">
    <source>
        <dbReference type="ARBA" id="ARBA00023284"/>
    </source>
</evidence>
<sequence>MNLKLRKLACLLSVATLALGTAGCTSSTAQGVLISAHDSAQETATPVTAVVGMVSPNFSLLDYEGKRHQLSEYRGKLLLLNFWASWCGPCRQELPDLAAASQELRDRVQLVGVNLASQDAANVSKDLLQRHHISYPNLLDTDGSVADAYGIMVIPTSFLLDANGKILQKIQGPLTKDSLEKLLPKTK</sequence>
<gene>
    <name evidence="8" type="ORF">JJB07_13215</name>
</gene>
<dbReference type="Pfam" id="PF00578">
    <property type="entry name" value="AhpC-TSA"/>
    <property type="match status" value="1"/>
</dbReference>
<feature type="signal peptide" evidence="6">
    <location>
        <begin position="1"/>
        <end position="29"/>
    </location>
</feature>
<dbReference type="RefSeq" id="WP_201635756.1">
    <property type="nucleotide sequence ID" value="NZ_JAEQNB010000004.1"/>
</dbReference>
<comment type="caution">
    <text evidence="8">The sequence shown here is derived from an EMBL/GenBank/DDBJ whole genome shotgun (WGS) entry which is preliminary data.</text>
</comment>
<evidence type="ECO:0000256" key="2">
    <source>
        <dbReference type="ARBA" id="ARBA00022748"/>
    </source>
</evidence>
<name>A0ABS1JBF3_9BACL</name>
<keyword evidence="3" id="KW-0735">Signal-anchor</keyword>
<keyword evidence="3" id="KW-0812">Transmembrane</keyword>
<dbReference type="Gene3D" id="3.40.30.10">
    <property type="entry name" value="Glutaredoxin"/>
    <property type="match status" value="1"/>
</dbReference>
<dbReference type="InterPro" id="IPR013766">
    <property type="entry name" value="Thioredoxin_domain"/>
</dbReference>
<protein>
    <submittedName>
        <fullName evidence="8">TlpA family protein disulfide reductase</fullName>
    </submittedName>
</protein>
<dbReference type="InterPro" id="IPR017937">
    <property type="entry name" value="Thioredoxin_CS"/>
</dbReference>
<dbReference type="PROSITE" id="PS51352">
    <property type="entry name" value="THIOREDOXIN_2"/>
    <property type="match status" value="1"/>
</dbReference>
<dbReference type="Proteomes" id="UP000602284">
    <property type="component" value="Unassembled WGS sequence"/>
</dbReference>
<dbReference type="EMBL" id="JAEQNB010000004">
    <property type="protein sequence ID" value="MBL0387593.1"/>
    <property type="molecule type" value="Genomic_DNA"/>
</dbReference>
<reference evidence="8 9" key="1">
    <citation type="submission" date="2021-01" db="EMBL/GenBank/DDBJ databases">
        <title>Tumebacillus sp. strain ITR2 16S ribosomal RNA gene Genome sequencing and assembly.</title>
        <authorList>
            <person name="Kang M."/>
        </authorList>
    </citation>
    <scope>NUCLEOTIDE SEQUENCE [LARGE SCALE GENOMIC DNA]</scope>
    <source>
        <strain evidence="8 9">ITR2</strain>
    </source>
</reference>
<dbReference type="PANTHER" id="PTHR42852">
    <property type="entry name" value="THIOL:DISULFIDE INTERCHANGE PROTEIN DSBE"/>
    <property type="match status" value="1"/>
</dbReference>
<evidence type="ECO:0000256" key="1">
    <source>
        <dbReference type="ARBA" id="ARBA00004196"/>
    </source>
</evidence>
<dbReference type="SUPFAM" id="SSF52833">
    <property type="entry name" value="Thioredoxin-like"/>
    <property type="match status" value="1"/>
</dbReference>